<evidence type="ECO:0000256" key="1">
    <source>
        <dbReference type="SAM" id="MobiDB-lite"/>
    </source>
</evidence>
<dbReference type="GO" id="GO:0005730">
    <property type="term" value="C:nucleolus"/>
    <property type="evidence" value="ECO:0007669"/>
    <property type="project" value="TreeGrafter"/>
</dbReference>
<evidence type="ECO:0000313" key="3">
    <source>
        <dbReference type="EMBL" id="OQV15105.1"/>
    </source>
</evidence>
<name>A0A1W0WIQ6_HYPEX</name>
<gene>
    <name evidence="3" type="ORF">BV898_10735</name>
</gene>
<keyword evidence="4" id="KW-1185">Reference proteome</keyword>
<dbReference type="FunFam" id="3.40.50.10480:FF:000002">
    <property type="entry name" value="Ribosome production factor 1"/>
    <property type="match status" value="1"/>
</dbReference>
<dbReference type="Gene3D" id="3.40.50.10480">
    <property type="entry name" value="Probable brix-domain ribosomal biogenesis protein"/>
    <property type="match status" value="1"/>
</dbReference>
<dbReference type="GO" id="GO:0042134">
    <property type="term" value="F:rRNA primary transcript binding"/>
    <property type="evidence" value="ECO:0007669"/>
    <property type="project" value="InterPro"/>
</dbReference>
<dbReference type="SMART" id="SM00879">
    <property type="entry name" value="Brix"/>
    <property type="match status" value="1"/>
</dbReference>
<dbReference type="GO" id="GO:0000460">
    <property type="term" value="P:maturation of 5.8S rRNA"/>
    <property type="evidence" value="ECO:0007669"/>
    <property type="project" value="TreeGrafter"/>
</dbReference>
<feature type="region of interest" description="Disordered" evidence="1">
    <location>
        <begin position="1"/>
        <end position="37"/>
    </location>
</feature>
<dbReference type="PANTHER" id="PTHR22734:SF3">
    <property type="entry name" value="RIBOSOME PRODUCTION FACTOR 1"/>
    <property type="match status" value="1"/>
</dbReference>
<dbReference type="EMBL" id="MTYJ01000094">
    <property type="protein sequence ID" value="OQV15105.1"/>
    <property type="molecule type" value="Genomic_DNA"/>
</dbReference>
<dbReference type="AlphaFoldDB" id="A0A1W0WIQ6"/>
<evidence type="ECO:0000259" key="2">
    <source>
        <dbReference type="PROSITE" id="PS50833"/>
    </source>
</evidence>
<sequence length="278" mass="32142">MSRPDKKDKKRKRPADEEEPTAPPEPKVKGIPQTLETLRVKDPTTVQGDDDEVLQDEQADEFASYFSRSSAPKILVTTSDKARKRTIALARETAGVFPNAEYKSRRRFALKKIIPECVRHGITDVLIFNENRDKPDGLTVCHLPDGPTAVFKLRSVKLTKEIKNVGEMTDHHPEVIVTNFTTRLGHTVGRMFASLFPHDPNFHGRRAMTFHNQRDFIFFRNHRYIFRNAEKAGLQELGPKFTMKLRSLQKGTFDSVQGEYLWMHKQLEMNKSRRKFHL</sequence>
<dbReference type="GO" id="GO:0000470">
    <property type="term" value="P:maturation of LSU-rRNA"/>
    <property type="evidence" value="ECO:0007669"/>
    <property type="project" value="TreeGrafter"/>
</dbReference>
<dbReference type="Pfam" id="PF04427">
    <property type="entry name" value="Brix"/>
    <property type="match status" value="1"/>
</dbReference>
<comment type="caution">
    <text evidence="3">The sequence shown here is derived from an EMBL/GenBank/DDBJ whole genome shotgun (WGS) entry which is preliminary data.</text>
</comment>
<evidence type="ECO:0000313" key="4">
    <source>
        <dbReference type="Proteomes" id="UP000192578"/>
    </source>
</evidence>
<dbReference type="Proteomes" id="UP000192578">
    <property type="component" value="Unassembled WGS sequence"/>
</dbReference>
<accession>A0A1W0WIQ6</accession>
<organism evidence="3 4">
    <name type="scientific">Hypsibius exemplaris</name>
    <name type="common">Freshwater tardigrade</name>
    <dbReference type="NCBI Taxonomy" id="2072580"/>
    <lineage>
        <taxon>Eukaryota</taxon>
        <taxon>Metazoa</taxon>
        <taxon>Ecdysozoa</taxon>
        <taxon>Tardigrada</taxon>
        <taxon>Eutardigrada</taxon>
        <taxon>Parachela</taxon>
        <taxon>Hypsibioidea</taxon>
        <taxon>Hypsibiidae</taxon>
        <taxon>Hypsibius</taxon>
    </lineage>
</organism>
<dbReference type="PROSITE" id="PS50833">
    <property type="entry name" value="BRIX"/>
    <property type="match status" value="1"/>
</dbReference>
<dbReference type="SUPFAM" id="SSF52954">
    <property type="entry name" value="Class II aaRS ABD-related"/>
    <property type="match status" value="1"/>
</dbReference>
<dbReference type="InterPro" id="IPR007109">
    <property type="entry name" value="Brix"/>
</dbReference>
<dbReference type="InterPro" id="IPR044281">
    <property type="entry name" value="IMP4/RPF1"/>
</dbReference>
<proteinExistence type="predicted"/>
<protein>
    <submittedName>
        <fullName evidence="3">Ribosome production factor 1</fullName>
    </submittedName>
</protein>
<dbReference type="GO" id="GO:0030687">
    <property type="term" value="C:preribosome, large subunit precursor"/>
    <property type="evidence" value="ECO:0007669"/>
    <property type="project" value="TreeGrafter"/>
</dbReference>
<dbReference type="PANTHER" id="PTHR22734">
    <property type="entry name" value="U3 SMALL NUCLEOLAR RIBONUCLEOPROTEIN PROTEIN IMP4"/>
    <property type="match status" value="1"/>
</dbReference>
<dbReference type="OrthoDB" id="10253204at2759"/>
<reference evidence="4" key="1">
    <citation type="submission" date="2017-01" db="EMBL/GenBank/DDBJ databases">
        <title>Comparative genomics of anhydrobiosis in the tardigrade Hypsibius dujardini.</title>
        <authorList>
            <person name="Yoshida Y."/>
            <person name="Koutsovoulos G."/>
            <person name="Laetsch D."/>
            <person name="Stevens L."/>
            <person name="Kumar S."/>
            <person name="Horikawa D."/>
            <person name="Ishino K."/>
            <person name="Komine S."/>
            <person name="Tomita M."/>
            <person name="Blaxter M."/>
            <person name="Arakawa K."/>
        </authorList>
    </citation>
    <scope>NUCLEOTIDE SEQUENCE [LARGE SCALE GENOMIC DNA]</scope>
    <source>
        <strain evidence="4">Z151</strain>
    </source>
</reference>
<feature type="domain" description="Brix" evidence="2">
    <location>
        <begin position="72"/>
        <end position="254"/>
    </location>
</feature>